<dbReference type="STRING" id="1237149.C900_05024"/>
<feature type="transmembrane region" description="Helical" evidence="2">
    <location>
        <begin position="190"/>
        <end position="210"/>
    </location>
</feature>
<dbReference type="AlphaFoldDB" id="L8JQ33"/>
<name>L8JQ33_9BACT</name>
<dbReference type="eggNOG" id="COG3182">
    <property type="taxonomic scope" value="Bacteria"/>
</dbReference>
<dbReference type="RefSeq" id="WP_009582183.1">
    <property type="nucleotide sequence ID" value="NZ_AMZN01000072.1"/>
</dbReference>
<evidence type="ECO:0000256" key="1">
    <source>
        <dbReference type="SAM" id="MobiDB-lite"/>
    </source>
</evidence>
<feature type="transmembrane region" description="Helical" evidence="2">
    <location>
        <begin position="340"/>
        <end position="361"/>
    </location>
</feature>
<dbReference type="OrthoDB" id="111691at2"/>
<keyword evidence="2" id="KW-0812">Transmembrane</keyword>
<gene>
    <name evidence="3" type="ORF">C900_05024</name>
</gene>
<keyword evidence="2" id="KW-0472">Membrane</keyword>
<protein>
    <submittedName>
        <fullName evidence="3">Putative iron-regulated membrane protein</fullName>
    </submittedName>
</protein>
<dbReference type="Pfam" id="PF03929">
    <property type="entry name" value="PepSY_TM"/>
    <property type="match status" value="1"/>
</dbReference>
<keyword evidence="4" id="KW-1185">Reference proteome</keyword>
<comment type="caution">
    <text evidence="3">The sequence shown here is derived from an EMBL/GenBank/DDBJ whole genome shotgun (WGS) entry which is preliminary data.</text>
</comment>
<feature type="region of interest" description="Disordered" evidence="1">
    <location>
        <begin position="365"/>
        <end position="388"/>
    </location>
</feature>
<evidence type="ECO:0000256" key="2">
    <source>
        <dbReference type="SAM" id="Phobius"/>
    </source>
</evidence>
<reference evidence="3 4" key="1">
    <citation type="submission" date="2012-12" db="EMBL/GenBank/DDBJ databases">
        <title>Genome assembly of Fulvivirga imtechensis AK7.</title>
        <authorList>
            <person name="Nupur N."/>
            <person name="Khatri I."/>
            <person name="Kumar R."/>
            <person name="Subramanian S."/>
            <person name="Pinnaka A."/>
        </authorList>
    </citation>
    <scope>NUCLEOTIDE SEQUENCE [LARGE SCALE GENOMIC DNA]</scope>
    <source>
        <strain evidence="3 4">AK7</strain>
    </source>
</reference>
<feature type="transmembrane region" description="Helical" evidence="2">
    <location>
        <begin position="139"/>
        <end position="160"/>
    </location>
</feature>
<proteinExistence type="predicted"/>
<dbReference type="InterPro" id="IPR005625">
    <property type="entry name" value="PepSY-ass_TM"/>
</dbReference>
<organism evidence="3 4">
    <name type="scientific">Fulvivirga imtechensis AK7</name>
    <dbReference type="NCBI Taxonomy" id="1237149"/>
    <lineage>
        <taxon>Bacteria</taxon>
        <taxon>Pseudomonadati</taxon>
        <taxon>Bacteroidota</taxon>
        <taxon>Cytophagia</taxon>
        <taxon>Cytophagales</taxon>
        <taxon>Fulvivirgaceae</taxon>
        <taxon>Fulvivirga</taxon>
    </lineage>
</organism>
<keyword evidence="2" id="KW-1133">Transmembrane helix</keyword>
<dbReference type="EMBL" id="AMZN01000072">
    <property type="protein sequence ID" value="ELR69492.1"/>
    <property type="molecule type" value="Genomic_DNA"/>
</dbReference>
<dbReference type="PANTHER" id="PTHR34219">
    <property type="entry name" value="IRON-REGULATED INNER MEMBRANE PROTEIN-RELATED"/>
    <property type="match status" value="1"/>
</dbReference>
<dbReference type="PROSITE" id="PS51257">
    <property type="entry name" value="PROKAR_LIPOPROTEIN"/>
    <property type="match status" value="1"/>
</dbReference>
<dbReference type="PATRIC" id="fig|1237149.3.peg.4492"/>
<dbReference type="Proteomes" id="UP000011135">
    <property type="component" value="Unassembled WGS sequence"/>
</dbReference>
<dbReference type="PANTHER" id="PTHR34219:SF3">
    <property type="entry name" value="BLL7967 PROTEIN"/>
    <property type="match status" value="1"/>
</dbReference>
<feature type="transmembrane region" description="Helical" evidence="2">
    <location>
        <begin position="12"/>
        <end position="34"/>
    </location>
</feature>
<feature type="compositionally biased region" description="Basic residues" evidence="1">
    <location>
        <begin position="365"/>
        <end position="384"/>
    </location>
</feature>
<evidence type="ECO:0000313" key="3">
    <source>
        <dbReference type="EMBL" id="ELR69492.1"/>
    </source>
</evidence>
<evidence type="ECO:0000313" key="4">
    <source>
        <dbReference type="Proteomes" id="UP000011135"/>
    </source>
</evidence>
<accession>L8JQ33</accession>
<sequence length="398" mass="45869">MTVKKAIGKLHLWLGLTSGPVVFIVAVTGCIYAFQEEIQDLTQSYRFVEAQNQPFLPPSKIREIADAVLPGKYVHGVLYEGPERAAKVIYFKANEYYDFVYVNQYTGEVLKVKDELSGFFRIILDGHFYLWLPHKVGQIVVASSTLIFVVMLITGIFLWWPRNKKSTKKSFKIKWNARWRRKNFDLHNVLGFYVSWIAVILALTGLVWGFEWFKNSIYAVTGGERSLVYQEPASKSSPRSTAVDNPVDMVWERVKQEYSHAESIEMHFPVTDQSPVLAEVNTDASTYWKMDYIYYDQYTFEEIPVHHIWSRLHEADFADKLMRMNYDIHVGAILGLPGKILAFFASLLVASLPVTGTIIWLGRRNKKKKEKGTNRTKKGRKKQAMPRVKVRVEEPVGI</sequence>